<feature type="region of interest" description="Disordered" evidence="4">
    <location>
        <begin position="46"/>
        <end position="134"/>
    </location>
</feature>
<dbReference type="Pfam" id="PF08243">
    <property type="entry name" value="SPT2"/>
    <property type="match status" value="1"/>
</dbReference>
<dbReference type="Proteomes" id="UP000286415">
    <property type="component" value="Unassembled WGS sequence"/>
</dbReference>
<dbReference type="GO" id="GO:0042393">
    <property type="term" value="F:histone binding"/>
    <property type="evidence" value="ECO:0007669"/>
    <property type="project" value="TreeGrafter"/>
</dbReference>
<comment type="similarity">
    <text evidence="1">Belongs to the SPT2 family.</text>
</comment>
<reference evidence="5 6" key="2">
    <citation type="journal article" date="2021" name="Genomics">
        <title>High-quality reference genome for Clonorchis sinensis.</title>
        <authorList>
            <person name="Young N.D."/>
            <person name="Stroehlein A.J."/>
            <person name="Kinkar L."/>
            <person name="Wang T."/>
            <person name="Sohn W.M."/>
            <person name="Chang B.C.H."/>
            <person name="Kaur P."/>
            <person name="Weisz D."/>
            <person name="Dudchenko O."/>
            <person name="Aiden E.L."/>
            <person name="Korhonen P.K."/>
            <person name="Gasser R.B."/>
        </authorList>
    </citation>
    <scope>NUCLEOTIDE SEQUENCE [LARGE SCALE GENOMIC DNA]</scope>
    <source>
        <strain evidence="5">Cs-k2</strain>
    </source>
</reference>
<feature type="compositionally biased region" description="Polar residues" evidence="4">
    <location>
        <begin position="313"/>
        <end position="338"/>
    </location>
</feature>
<feature type="region of interest" description="Disordered" evidence="4">
    <location>
        <begin position="242"/>
        <end position="409"/>
    </location>
</feature>
<feature type="compositionally biased region" description="Polar residues" evidence="4">
    <location>
        <begin position="67"/>
        <end position="80"/>
    </location>
</feature>
<proteinExistence type="inferred from homology"/>
<dbReference type="PANTHER" id="PTHR22691:SF8">
    <property type="entry name" value="PROTEIN SPT2 HOMOLOG"/>
    <property type="match status" value="1"/>
</dbReference>
<evidence type="ECO:0000256" key="4">
    <source>
        <dbReference type="SAM" id="MobiDB-lite"/>
    </source>
</evidence>
<evidence type="ECO:0000256" key="1">
    <source>
        <dbReference type="ARBA" id="ARBA00006461"/>
    </source>
</evidence>
<dbReference type="EMBL" id="NIRI02000011">
    <property type="protein sequence ID" value="KAG5453540.1"/>
    <property type="molecule type" value="Genomic_DNA"/>
</dbReference>
<organism evidence="5 6">
    <name type="scientific">Clonorchis sinensis</name>
    <name type="common">Chinese liver fluke</name>
    <dbReference type="NCBI Taxonomy" id="79923"/>
    <lineage>
        <taxon>Eukaryota</taxon>
        <taxon>Metazoa</taxon>
        <taxon>Spiralia</taxon>
        <taxon>Lophotrochozoa</taxon>
        <taxon>Platyhelminthes</taxon>
        <taxon>Trematoda</taxon>
        <taxon>Digenea</taxon>
        <taxon>Opisthorchiida</taxon>
        <taxon>Opisthorchiata</taxon>
        <taxon>Opisthorchiidae</taxon>
        <taxon>Clonorchis</taxon>
    </lineage>
</organism>
<feature type="region of interest" description="Disordered" evidence="4">
    <location>
        <begin position="175"/>
        <end position="230"/>
    </location>
</feature>
<evidence type="ECO:0000256" key="2">
    <source>
        <dbReference type="ARBA" id="ARBA00023054"/>
    </source>
</evidence>
<dbReference type="GO" id="GO:0005730">
    <property type="term" value="C:nucleolus"/>
    <property type="evidence" value="ECO:0007669"/>
    <property type="project" value="TreeGrafter"/>
</dbReference>
<sequence length="531" mass="58518">MEFRGLLALAYKNQQKRDKEIKQLEEIAKVKKQERFKELASARCSVPSVCHPAREKKEDSPKVVSRTIPSGDSARASNLSKAEFGKNESQPNPSKKISVSAKGEVGKELDTARAPVPNRAPRPNETISVNKKAAKAKPSFTELLELAKKNVGTQQIKRKAFDDLIPCSADPSYRSSDIYIKSDSNSSPCDSKQPAAEPLSKHPTSRPPSVQKCPDTPYSNRISLPSGTAECNSTVVLPQAKTLSKVRGQLPKRPSHPTSPNPADRVLQAKKTQKATSVSSRSAIAMQLGSNISRTGSTEPRVSSDRQKVAPVLSSNTKNPRSSSVPLTSKTVNSSQASAIRKPEMNTKRVSDHQTLKPNANSNTNSQEEQAKRPVTVNSIKKPNGVVAVASRKAESPISSLKRPPAARPMPVYPARGIAAQLGIKPPGTVDEGDYSYSEDDYESDDSFIDDSEAVESKEYARVIRDVHKALRFDPRKYKEVNPFDDLRSMEANYREIEKEEKRSARIAAQEDALELERDLERKRQKLMLRS</sequence>
<protein>
    <recommendedName>
        <fullName evidence="7">Protein SPT2 homolog</fullName>
    </recommendedName>
</protein>
<feature type="region of interest" description="Disordered" evidence="4">
    <location>
        <begin position="423"/>
        <end position="446"/>
    </location>
</feature>
<dbReference type="AlphaFoldDB" id="A0A8T1MWX3"/>
<feature type="compositionally biased region" description="Basic and acidic residues" evidence="4">
    <location>
        <begin position="52"/>
        <end position="61"/>
    </location>
</feature>
<accession>A0A8T1MWX3</accession>
<evidence type="ECO:0000313" key="6">
    <source>
        <dbReference type="Proteomes" id="UP000286415"/>
    </source>
</evidence>
<keyword evidence="2 3" id="KW-0175">Coiled coil</keyword>
<feature type="compositionally biased region" description="Polar residues" evidence="4">
    <location>
        <begin position="356"/>
        <end position="368"/>
    </location>
</feature>
<dbReference type="SMART" id="SM00784">
    <property type="entry name" value="SPT2"/>
    <property type="match status" value="1"/>
</dbReference>
<feature type="compositionally biased region" description="Polar residues" evidence="4">
    <location>
        <begin position="87"/>
        <end position="97"/>
    </location>
</feature>
<dbReference type="GO" id="GO:0003677">
    <property type="term" value="F:DNA binding"/>
    <property type="evidence" value="ECO:0007669"/>
    <property type="project" value="TreeGrafter"/>
</dbReference>
<dbReference type="OrthoDB" id="6259853at2759"/>
<gene>
    <name evidence="5" type="ORF">CSKR_112787</name>
</gene>
<feature type="compositionally biased region" description="Low complexity" evidence="4">
    <location>
        <begin position="112"/>
        <end position="124"/>
    </location>
</feature>
<name>A0A8T1MWX3_CLOSI</name>
<dbReference type="InterPro" id="IPR013256">
    <property type="entry name" value="Chromatin_SPT2"/>
</dbReference>
<feature type="compositionally biased region" description="Polar residues" evidence="4">
    <location>
        <begin position="217"/>
        <end position="230"/>
    </location>
</feature>
<evidence type="ECO:0008006" key="7">
    <source>
        <dbReference type="Google" id="ProtNLM"/>
    </source>
</evidence>
<comment type="caution">
    <text evidence="5">The sequence shown here is derived from an EMBL/GenBank/DDBJ whole genome shotgun (WGS) entry which is preliminary data.</text>
</comment>
<dbReference type="GO" id="GO:0006360">
    <property type="term" value="P:transcription by RNA polymerase I"/>
    <property type="evidence" value="ECO:0007669"/>
    <property type="project" value="TreeGrafter"/>
</dbReference>
<feature type="compositionally biased region" description="Basic and acidic residues" evidence="4">
    <location>
        <begin position="341"/>
        <end position="355"/>
    </location>
</feature>
<feature type="compositionally biased region" description="Polar residues" evidence="4">
    <location>
        <begin position="274"/>
        <end position="301"/>
    </location>
</feature>
<feature type="compositionally biased region" description="Acidic residues" evidence="4">
    <location>
        <begin position="431"/>
        <end position="446"/>
    </location>
</feature>
<dbReference type="PANTHER" id="PTHR22691">
    <property type="entry name" value="YEAST SPT2-RELATED"/>
    <property type="match status" value="1"/>
</dbReference>
<evidence type="ECO:0000313" key="5">
    <source>
        <dbReference type="EMBL" id="KAG5453540.1"/>
    </source>
</evidence>
<reference evidence="5 6" key="1">
    <citation type="journal article" date="2018" name="Biotechnol. Adv.">
        <title>Improved genomic resources and new bioinformatic workflow for the carcinogenic parasite Clonorchis sinensis: Biotechnological implications.</title>
        <authorList>
            <person name="Wang D."/>
            <person name="Korhonen P.K."/>
            <person name="Gasser R.B."/>
            <person name="Young N.D."/>
        </authorList>
    </citation>
    <scope>NUCLEOTIDE SEQUENCE [LARGE SCALE GENOMIC DNA]</scope>
    <source>
        <strain evidence="5">Cs-k2</strain>
    </source>
</reference>
<feature type="coiled-coil region" evidence="3">
    <location>
        <begin position="497"/>
        <end position="526"/>
    </location>
</feature>
<dbReference type="GO" id="GO:0006334">
    <property type="term" value="P:nucleosome assembly"/>
    <property type="evidence" value="ECO:0007669"/>
    <property type="project" value="TreeGrafter"/>
</dbReference>
<evidence type="ECO:0000256" key="3">
    <source>
        <dbReference type="SAM" id="Coils"/>
    </source>
</evidence>
<keyword evidence="6" id="KW-1185">Reference proteome</keyword>